<dbReference type="EMBL" id="AP024601">
    <property type="protein sequence ID" value="BCU82867.1"/>
    <property type="molecule type" value="Genomic_DNA"/>
</dbReference>
<protein>
    <submittedName>
        <fullName evidence="7">Hyaluronan synthase</fullName>
    </submittedName>
</protein>
<dbReference type="Proteomes" id="UP000677436">
    <property type="component" value="Chromosome"/>
</dbReference>
<keyword evidence="3" id="KW-0328">Glycosyltransferase</keyword>
<reference evidence="7" key="1">
    <citation type="journal article" date="2013" name="Int. J. Syst. Evol. Microbiol.">
        <title>Polycladomyces abyssicola gen. nov., sp. nov., a thermophilic filamentous bacterium isolated from hemipelagic sediment.</title>
        <authorList>
            <person name="Tsubouchi T."/>
            <person name="Shimane Y."/>
            <person name="Mori K."/>
            <person name="Usui K."/>
            <person name="Hiraki T."/>
            <person name="Tame A."/>
            <person name="Uematsu K."/>
            <person name="Maruyama T."/>
            <person name="Hatada Y."/>
        </authorList>
    </citation>
    <scope>NUCLEOTIDE SEQUENCE</scope>
    <source>
        <strain evidence="7">JIR-001</strain>
    </source>
</reference>
<dbReference type="Gene3D" id="3.90.550.10">
    <property type="entry name" value="Spore Coat Polysaccharide Biosynthesis Protein SpsA, Chain A"/>
    <property type="match status" value="1"/>
</dbReference>
<evidence type="ECO:0000256" key="2">
    <source>
        <dbReference type="ARBA" id="ARBA00022475"/>
    </source>
</evidence>
<dbReference type="GO" id="GO:0005886">
    <property type="term" value="C:plasma membrane"/>
    <property type="evidence" value="ECO:0007669"/>
    <property type="project" value="UniProtKB-SubCell"/>
</dbReference>
<accession>A0A8D5UJB2</accession>
<feature type="transmembrane region" description="Helical" evidence="6">
    <location>
        <begin position="20"/>
        <end position="38"/>
    </location>
</feature>
<dbReference type="Pfam" id="PF13641">
    <property type="entry name" value="Glyco_tranf_2_3"/>
    <property type="match status" value="1"/>
</dbReference>
<keyword evidence="6" id="KW-1133">Transmembrane helix</keyword>
<evidence type="ECO:0000313" key="7">
    <source>
        <dbReference type="EMBL" id="BCU82867.1"/>
    </source>
</evidence>
<organism evidence="7 8">
    <name type="scientific">Polycladomyces abyssicola</name>
    <dbReference type="NCBI Taxonomy" id="1125966"/>
    <lineage>
        <taxon>Bacteria</taxon>
        <taxon>Bacillati</taxon>
        <taxon>Bacillota</taxon>
        <taxon>Bacilli</taxon>
        <taxon>Bacillales</taxon>
        <taxon>Thermoactinomycetaceae</taxon>
        <taxon>Polycladomyces</taxon>
    </lineage>
</organism>
<feature type="transmembrane region" description="Helical" evidence="6">
    <location>
        <begin position="50"/>
        <end position="73"/>
    </location>
</feature>
<keyword evidence="5 6" id="KW-0472">Membrane</keyword>
<dbReference type="PANTHER" id="PTHR22913">
    <property type="entry name" value="HYALURONAN SYNTHASE"/>
    <property type="match status" value="1"/>
</dbReference>
<comment type="subcellular location">
    <subcellularLocation>
        <location evidence="1">Cell membrane</location>
    </subcellularLocation>
</comment>
<keyword evidence="8" id="KW-1185">Reference proteome</keyword>
<dbReference type="PANTHER" id="PTHR22913:SF12">
    <property type="entry name" value="MANNURONAN SYNTHASE"/>
    <property type="match status" value="1"/>
</dbReference>
<name>A0A8D5UJB2_9BACL</name>
<feature type="transmembrane region" description="Helical" evidence="6">
    <location>
        <begin position="387"/>
        <end position="405"/>
    </location>
</feature>
<evidence type="ECO:0000313" key="8">
    <source>
        <dbReference type="Proteomes" id="UP000677436"/>
    </source>
</evidence>
<dbReference type="GO" id="GO:0050501">
    <property type="term" value="F:hyaluronan synthase activity"/>
    <property type="evidence" value="ECO:0007669"/>
    <property type="project" value="TreeGrafter"/>
</dbReference>
<dbReference type="InterPro" id="IPR029044">
    <property type="entry name" value="Nucleotide-diphossugar_trans"/>
</dbReference>
<feature type="transmembrane region" description="Helical" evidence="6">
    <location>
        <begin position="417"/>
        <end position="436"/>
    </location>
</feature>
<keyword evidence="4" id="KW-0808">Transferase</keyword>
<dbReference type="RefSeq" id="WP_212773160.1">
    <property type="nucleotide sequence ID" value="NZ_AP024601.1"/>
</dbReference>
<evidence type="ECO:0000256" key="5">
    <source>
        <dbReference type="ARBA" id="ARBA00023136"/>
    </source>
</evidence>
<feature type="transmembrane region" description="Helical" evidence="6">
    <location>
        <begin position="358"/>
        <end position="381"/>
    </location>
</feature>
<evidence type="ECO:0000256" key="1">
    <source>
        <dbReference type="ARBA" id="ARBA00004236"/>
    </source>
</evidence>
<evidence type="ECO:0000256" key="6">
    <source>
        <dbReference type="SAM" id="Phobius"/>
    </source>
</evidence>
<sequence>MNTVSLSRAASRKRVTNVSVWKKTLIWGIFLTCVVLMLHVNTWAEKTVDFYVGMFTSITFAYFLLKMVVSFWYKPDIREPYPGIKVSVVIPSFNENPDSVLKTIECLIDQDYPVAEIIFVDDGSDDPSAYEAVKRLAEEVNGARLEAAAALEMGGARYHWAKDLPEIVVHRFDKNQGKRAAQLWGFKRSTGDFLMIVDSDGYIYPDAIRELLKPFHDPEVTAVCGHINARNRDYNFVTRLQDLLYKSAFRVGRAAMSVTNAVLVCSGALSMFRRDVVMNNLHHFRDQKFLGRKIVAGDDRRLTTIALYEGKVKYQSTARCITDVPTTISQFFKQQVRWGKSVYVETPFTIPVALKKPFLMLWFIGESFLWAIYGTSVIVTFTTAPTTTLPLLVIYSLGYLTLSALMRNVYYVLKHPLLYLLSPVFGLVHSFLLYPIRIYALLTLRGTGWGTR</sequence>
<dbReference type="CDD" id="cd06423">
    <property type="entry name" value="CESA_like"/>
    <property type="match status" value="1"/>
</dbReference>
<keyword evidence="6" id="KW-0812">Transmembrane</keyword>
<dbReference type="SUPFAM" id="SSF53448">
    <property type="entry name" value="Nucleotide-diphospho-sugar transferases"/>
    <property type="match status" value="1"/>
</dbReference>
<reference evidence="7" key="2">
    <citation type="journal article" date="2021" name="Microbiol. Resour. Announc.">
        <title>Complete Genome Sequence of Polycladomyces abyssicola JIR-001T, Isolated from Hemipelagic Sediment in Deep Seawater.</title>
        <authorList>
            <person name="Tsubouchi T."/>
            <person name="Kaneko Y."/>
        </authorList>
    </citation>
    <scope>NUCLEOTIDE SEQUENCE</scope>
    <source>
        <strain evidence="7">JIR-001</strain>
    </source>
</reference>
<dbReference type="GO" id="GO:0085029">
    <property type="term" value="P:extracellular matrix assembly"/>
    <property type="evidence" value="ECO:0007669"/>
    <property type="project" value="TreeGrafter"/>
</dbReference>
<dbReference type="KEGG" id="pabs:JIR001_26500"/>
<dbReference type="GO" id="GO:0030213">
    <property type="term" value="P:hyaluronan biosynthetic process"/>
    <property type="evidence" value="ECO:0007669"/>
    <property type="project" value="TreeGrafter"/>
</dbReference>
<keyword evidence="2" id="KW-1003">Cell membrane</keyword>
<gene>
    <name evidence="7" type="primary">hasA</name>
    <name evidence="7" type="ORF">JIR001_26500</name>
</gene>
<evidence type="ECO:0000256" key="3">
    <source>
        <dbReference type="ARBA" id="ARBA00022676"/>
    </source>
</evidence>
<evidence type="ECO:0000256" key="4">
    <source>
        <dbReference type="ARBA" id="ARBA00022679"/>
    </source>
</evidence>
<proteinExistence type="predicted"/>
<dbReference type="AlphaFoldDB" id="A0A8D5UJB2"/>